<gene>
    <name evidence="1" type="ORF">E2C01_099027</name>
</gene>
<accession>A0A5B7K8H7</accession>
<evidence type="ECO:0000313" key="1">
    <source>
        <dbReference type="EMBL" id="MPD03390.1"/>
    </source>
</evidence>
<protein>
    <submittedName>
        <fullName evidence="1">Uncharacterized protein</fullName>
    </submittedName>
</protein>
<dbReference type="EMBL" id="VSRR010135912">
    <property type="protein sequence ID" value="MPD03390.1"/>
    <property type="molecule type" value="Genomic_DNA"/>
</dbReference>
<dbReference type="AlphaFoldDB" id="A0A5B7K8H7"/>
<organism evidence="1 2">
    <name type="scientific">Portunus trituberculatus</name>
    <name type="common">Swimming crab</name>
    <name type="synonym">Neptunus trituberculatus</name>
    <dbReference type="NCBI Taxonomy" id="210409"/>
    <lineage>
        <taxon>Eukaryota</taxon>
        <taxon>Metazoa</taxon>
        <taxon>Ecdysozoa</taxon>
        <taxon>Arthropoda</taxon>
        <taxon>Crustacea</taxon>
        <taxon>Multicrustacea</taxon>
        <taxon>Malacostraca</taxon>
        <taxon>Eumalacostraca</taxon>
        <taxon>Eucarida</taxon>
        <taxon>Decapoda</taxon>
        <taxon>Pleocyemata</taxon>
        <taxon>Brachyura</taxon>
        <taxon>Eubrachyura</taxon>
        <taxon>Portunoidea</taxon>
        <taxon>Portunidae</taxon>
        <taxon>Portuninae</taxon>
        <taxon>Portunus</taxon>
    </lineage>
</organism>
<name>A0A5B7K8H7_PORTR</name>
<evidence type="ECO:0000313" key="2">
    <source>
        <dbReference type="Proteomes" id="UP000324222"/>
    </source>
</evidence>
<dbReference type="Proteomes" id="UP000324222">
    <property type="component" value="Unassembled WGS sequence"/>
</dbReference>
<proteinExistence type="predicted"/>
<comment type="caution">
    <text evidence="1">The sequence shown here is derived from an EMBL/GenBank/DDBJ whole genome shotgun (WGS) entry which is preliminary data.</text>
</comment>
<sequence>MPTFLVTPIPHTPNHPHDKIKQNAASLQETSLSDTTMYNSIQTRTPTYASWLQQCKTTVILGTGKKPRRVVPNYNVPSLQEGKRMCQDGLYASRALCKGSLVALLTQERS</sequence>
<keyword evidence="2" id="KW-1185">Reference proteome</keyword>
<reference evidence="1 2" key="1">
    <citation type="submission" date="2019-05" db="EMBL/GenBank/DDBJ databases">
        <title>Another draft genome of Portunus trituberculatus and its Hox gene families provides insights of decapod evolution.</title>
        <authorList>
            <person name="Jeong J.-H."/>
            <person name="Song I."/>
            <person name="Kim S."/>
            <person name="Choi T."/>
            <person name="Kim D."/>
            <person name="Ryu S."/>
            <person name="Kim W."/>
        </authorList>
    </citation>
    <scope>NUCLEOTIDE SEQUENCE [LARGE SCALE GENOMIC DNA]</scope>
    <source>
        <tissue evidence="1">Muscle</tissue>
    </source>
</reference>